<keyword evidence="3" id="KW-1185">Reference proteome</keyword>
<dbReference type="Proteomes" id="UP000182840">
    <property type="component" value="Chromosome"/>
</dbReference>
<evidence type="ECO:0000313" key="3">
    <source>
        <dbReference type="Proteomes" id="UP000182840"/>
    </source>
</evidence>
<organism evidence="2 3">
    <name type="scientific">Aquibium oceanicum</name>
    <dbReference type="NCBI Taxonomy" id="1670800"/>
    <lineage>
        <taxon>Bacteria</taxon>
        <taxon>Pseudomonadati</taxon>
        <taxon>Pseudomonadota</taxon>
        <taxon>Alphaproteobacteria</taxon>
        <taxon>Hyphomicrobiales</taxon>
        <taxon>Phyllobacteriaceae</taxon>
        <taxon>Aquibium</taxon>
    </lineage>
</organism>
<feature type="transmembrane region" description="Helical" evidence="1">
    <location>
        <begin position="43"/>
        <end position="62"/>
    </location>
</feature>
<dbReference type="STRING" id="1670800.BSQ44_24130"/>
<sequence>MMFVVVDPFLDALADDVIAGRTSKRDFGRAVIWMEPSRLVGTLLAQALLLPSAIAIAWVAGVI</sequence>
<proteinExistence type="predicted"/>
<gene>
    <name evidence="2" type="ORF">BSQ44_24130</name>
</gene>
<dbReference type="EMBL" id="CP018171">
    <property type="protein sequence ID" value="APH74109.1"/>
    <property type="molecule type" value="Genomic_DNA"/>
</dbReference>
<protein>
    <submittedName>
        <fullName evidence="2">Uncharacterized protein</fullName>
    </submittedName>
</protein>
<name>A0A1L3SXG6_9HYPH</name>
<dbReference type="KEGG" id="meso:BSQ44_24130"/>
<evidence type="ECO:0000313" key="2">
    <source>
        <dbReference type="EMBL" id="APH74109.1"/>
    </source>
</evidence>
<accession>A0A1L3SXG6</accession>
<dbReference type="Pfam" id="PF10997">
    <property type="entry name" value="Amj"/>
    <property type="match status" value="1"/>
</dbReference>
<reference evidence="3" key="1">
    <citation type="submission" date="2016-11" db="EMBL/GenBank/DDBJ databases">
        <title>Mesorhizobium oceanicum sp. nov., isolated from deep seawater in South China Sea.</title>
        <authorList>
            <person name="Fu G.-Y."/>
        </authorList>
    </citation>
    <scope>NUCLEOTIDE SEQUENCE [LARGE SCALE GENOMIC DNA]</scope>
    <source>
        <strain evidence="3">B7</strain>
    </source>
</reference>
<dbReference type="InterPro" id="IPR021260">
    <property type="entry name" value="Amj"/>
</dbReference>
<dbReference type="AlphaFoldDB" id="A0A1L3SXG6"/>
<keyword evidence="1" id="KW-0812">Transmembrane</keyword>
<evidence type="ECO:0000256" key="1">
    <source>
        <dbReference type="SAM" id="Phobius"/>
    </source>
</evidence>
<keyword evidence="1" id="KW-0472">Membrane</keyword>
<keyword evidence="1" id="KW-1133">Transmembrane helix</keyword>